<dbReference type="SUPFAM" id="SSF56281">
    <property type="entry name" value="Metallo-hydrolase/oxidoreductase"/>
    <property type="match status" value="1"/>
</dbReference>
<organism evidence="6">
    <name type="scientific">bioreactor metagenome</name>
    <dbReference type="NCBI Taxonomy" id="1076179"/>
    <lineage>
        <taxon>unclassified sequences</taxon>
        <taxon>metagenomes</taxon>
        <taxon>ecological metagenomes</taxon>
    </lineage>
</organism>
<dbReference type="InterPro" id="IPR051453">
    <property type="entry name" value="MBL_Glyoxalase_II"/>
</dbReference>
<dbReference type="GO" id="GO:0016787">
    <property type="term" value="F:hydrolase activity"/>
    <property type="evidence" value="ECO:0007669"/>
    <property type="project" value="UniProtKB-KW"/>
</dbReference>
<keyword evidence="4" id="KW-0862">Zinc</keyword>
<dbReference type="EC" id="3.-.-.-" evidence="6"/>
<reference evidence="6" key="1">
    <citation type="submission" date="2019-08" db="EMBL/GenBank/DDBJ databases">
        <authorList>
            <person name="Kucharzyk K."/>
            <person name="Murdoch R.W."/>
            <person name="Higgins S."/>
            <person name="Loffler F."/>
        </authorList>
    </citation>
    <scope>NUCLEOTIDE SEQUENCE</scope>
</reference>
<dbReference type="PANTHER" id="PTHR46233">
    <property type="entry name" value="HYDROXYACYLGLUTATHIONE HYDROLASE GLOC"/>
    <property type="match status" value="1"/>
</dbReference>
<comment type="caution">
    <text evidence="6">The sequence shown here is derived from an EMBL/GenBank/DDBJ whole genome shotgun (WGS) entry which is preliminary data.</text>
</comment>
<dbReference type="PANTHER" id="PTHR46233:SF3">
    <property type="entry name" value="HYDROXYACYLGLUTATHIONE HYDROLASE GLOC"/>
    <property type="match status" value="1"/>
</dbReference>
<dbReference type="InterPro" id="IPR036866">
    <property type="entry name" value="RibonucZ/Hydroxyglut_hydro"/>
</dbReference>
<dbReference type="SMART" id="SM00849">
    <property type="entry name" value="Lactamase_B"/>
    <property type="match status" value="1"/>
</dbReference>
<keyword evidence="2" id="KW-0479">Metal-binding</keyword>
<dbReference type="InterPro" id="IPR001279">
    <property type="entry name" value="Metallo-B-lactamas"/>
</dbReference>
<dbReference type="Gene3D" id="3.60.15.10">
    <property type="entry name" value="Ribonuclease Z/Hydroxyacylglutathione hydrolase-like"/>
    <property type="match status" value="1"/>
</dbReference>
<protein>
    <submittedName>
        <fullName evidence="6">Putative metallo-hydrolase</fullName>
        <ecNumber evidence="6">3.-.-.-</ecNumber>
    </submittedName>
</protein>
<name>A0A645IIE9_9ZZZZ</name>
<gene>
    <name evidence="6" type="ORF">SDC9_197885</name>
</gene>
<dbReference type="CDD" id="cd06262">
    <property type="entry name" value="metallo-hydrolase-like_MBL-fold"/>
    <property type="match status" value="1"/>
</dbReference>
<evidence type="ECO:0000256" key="2">
    <source>
        <dbReference type="ARBA" id="ARBA00022723"/>
    </source>
</evidence>
<proteinExistence type="predicted"/>
<evidence type="ECO:0000256" key="3">
    <source>
        <dbReference type="ARBA" id="ARBA00022801"/>
    </source>
</evidence>
<sequence>MTHGHYDHILGVEQIRSKTGAKVVIGKKDAYCLVSESGSLAGMAGQESETGPADIEVDDGDVISVGNLKCEFINTPGHTCGSMCIIVDNVIFSGDTLFFEDCGRCDLPTGDYGQMLQSLRRLALLGGDYGVHPGHGESTLLSHERKANPYMIEGLKCK</sequence>
<comment type="cofactor">
    <cofactor evidence="1">
        <name>Zn(2+)</name>
        <dbReference type="ChEBI" id="CHEBI:29105"/>
    </cofactor>
</comment>
<evidence type="ECO:0000259" key="5">
    <source>
        <dbReference type="SMART" id="SM00849"/>
    </source>
</evidence>
<keyword evidence="3 6" id="KW-0378">Hydrolase</keyword>
<evidence type="ECO:0000313" key="6">
    <source>
        <dbReference type="EMBL" id="MPN50259.1"/>
    </source>
</evidence>
<accession>A0A645IIE9</accession>
<dbReference type="AlphaFoldDB" id="A0A645IIE9"/>
<dbReference type="Pfam" id="PF00753">
    <property type="entry name" value="Lactamase_B"/>
    <property type="match status" value="1"/>
</dbReference>
<dbReference type="GO" id="GO:0046872">
    <property type="term" value="F:metal ion binding"/>
    <property type="evidence" value="ECO:0007669"/>
    <property type="project" value="UniProtKB-KW"/>
</dbReference>
<evidence type="ECO:0000256" key="4">
    <source>
        <dbReference type="ARBA" id="ARBA00022833"/>
    </source>
</evidence>
<feature type="domain" description="Metallo-beta-lactamase" evidence="5">
    <location>
        <begin position="1"/>
        <end position="135"/>
    </location>
</feature>
<evidence type="ECO:0000256" key="1">
    <source>
        <dbReference type="ARBA" id="ARBA00001947"/>
    </source>
</evidence>
<dbReference type="EMBL" id="VSSQ01114275">
    <property type="protein sequence ID" value="MPN50259.1"/>
    <property type="molecule type" value="Genomic_DNA"/>
</dbReference>